<accession>A0A0J6VR56</accession>
<dbReference type="AlphaFoldDB" id="A0A0J6VR56"/>
<proteinExistence type="predicted"/>
<dbReference type="NCBIfam" id="TIGR03083">
    <property type="entry name" value="maleylpyruvate isomerase family mycothiol-dependent enzyme"/>
    <property type="match status" value="1"/>
</dbReference>
<protein>
    <recommendedName>
        <fullName evidence="1">Mycothiol-dependent maleylpyruvate isomerase metal-binding domain-containing protein</fullName>
    </recommendedName>
</protein>
<dbReference type="NCBIfam" id="TIGR03085">
    <property type="entry name" value="TIGR03085 family metal-binding protein"/>
    <property type="match status" value="1"/>
</dbReference>
<evidence type="ECO:0000313" key="2">
    <source>
        <dbReference type="EMBL" id="KMO72664.1"/>
    </source>
</evidence>
<dbReference type="GO" id="GO:0046872">
    <property type="term" value="F:metal ion binding"/>
    <property type="evidence" value="ECO:0007669"/>
    <property type="project" value="InterPro"/>
</dbReference>
<dbReference type="RefSeq" id="WP_048424418.1">
    <property type="nucleotide sequence ID" value="NZ_JYNU01000029.1"/>
</dbReference>
<feature type="domain" description="Mycothiol-dependent maleylpyruvate isomerase metal-binding" evidence="1">
    <location>
        <begin position="3"/>
        <end position="121"/>
    </location>
</feature>
<dbReference type="InterPro" id="IPR017519">
    <property type="entry name" value="CHP03085"/>
</dbReference>
<gene>
    <name evidence="2" type="ORF">MOBUDSM44075_04007</name>
</gene>
<name>A0A0J6VR56_9MYCO</name>
<dbReference type="EMBL" id="JYNU01000029">
    <property type="protein sequence ID" value="KMO72664.1"/>
    <property type="molecule type" value="Genomic_DNA"/>
</dbReference>
<evidence type="ECO:0000259" key="1">
    <source>
        <dbReference type="Pfam" id="PF11716"/>
    </source>
</evidence>
<dbReference type="PATRIC" id="fig|1807.14.peg.4031"/>
<evidence type="ECO:0000313" key="3">
    <source>
        <dbReference type="Proteomes" id="UP000036313"/>
    </source>
</evidence>
<dbReference type="InterPro" id="IPR024344">
    <property type="entry name" value="MDMPI_metal-binding"/>
</dbReference>
<dbReference type="Proteomes" id="UP000036313">
    <property type="component" value="Unassembled WGS sequence"/>
</dbReference>
<organism evidence="2 3">
    <name type="scientific">Mycolicibacterium obuense</name>
    <dbReference type="NCBI Taxonomy" id="1807"/>
    <lineage>
        <taxon>Bacteria</taxon>
        <taxon>Bacillati</taxon>
        <taxon>Actinomycetota</taxon>
        <taxon>Actinomycetes</taxon>
        <taxon>Mycobacteriales</taxon>
        <taxon>Mycobacteriaceae</taxon>
        <taxon>Mycolicibacterium</taxon>
    </lineage>
</organism>
<sequence length="207" mass="22501">MTAAQRERAALVSTFRTLSPDAPTLCDGWDARELAAHLVVRERRLDAAPGILIPALAGYTDRVQKQVSAATDWDVLVDQVAEGPPLYSPFKLLDPIANVAEMFIHNEDARRAQPGWEPRPLDDQTVAALRRPVALMSRMTLRRAPAKVVLQTPQGERLATAGRGPTLTVIGDPGELLLFITGRDEARVEFDGPPELVAEVKAARGGL</sequence>
<dbReference type="InterPro" id="IPR017517">
    <property type="entry name" value="Maleyloyr_isom"/>
</dbReference>
<comment type="caution">
    <text evidence="2">The sequence shown here is derived from an EMBL/GenBank/DDBJ whole genome shotgun (WGS) entry which is preliminary data.</text>
</comment>
<reference evidence="2 3" key="1">
    <citation type="journal article" date="2015" name="Genome Biol. Evol.">
        <title>Characterization of Three Mycobacterium spp. with Potential Use in Bioremediation by Genome Sequencing and Comparative Genomics.</title>
        <authorList>
            <person name="Das S."/>
            <person name="Pettersson B.M."/>
            <person name="Behra P.R."/>
            <person name="Ramesh M."/>
            <person name="Dasgupta S."/>
            <person name="Bhattacharya A."/>
            <person name="Kirsebom L.A."/>
        </authorList>
    </citation>
    <scope>NUCLEOTIDE SEQUENCE [LARGE SCALE GENOMIC DNA]</scope>
    <source>
        <strain evidence="2 3">DSM 44075</strain>
    </source>
</reference>
<dbReference type="Pfam" id="PF11716">
    <property type="entry name" value="MDMPI_N"/>
    <property type="match status" value="1"/>
</dbReference>